<dbReference type="InterPro" id="IPR002509">
    <property type="entry name" value="NODB_dom"/>
</dbReference>
<dbReference type="Pfam" id="PF01522">
    <property type="entry name" value="Polysacc_deac_1"/>
    <property type="match status" value="1"/>
</dbReference>
<evidence type="ECO:0000313" key="2">
    <source>
        <dbReference type="EMBL" id="SFP44020.1"/>
    </source>
</evidence>
<dbReference type="GO" id="GO:0016810">
    <property type="term" value="F:hydrolase activity, acting on carbon-nitrogen (but not peptide) bonds"/>
    <property type="evidence" value="ECO:0007669"/>
    <property type="project" value="InterPro"/>
</dbReference>
<dbReference type="SUPFAM" id="SSF88713">
    <property type="entry name" value="Glycoside hydrolase/deacetylase"/>
    <property type="match status" value="1"/>
</dbReference>
<evidence type="ECO:0000313" key="3">
    <source>
        <dbReference type="Proteomes" id="UP000199306"/>
    </source>
</evidence>
<gene>
    <name evidence="2" type="ORF">SAMN04515674_103127</name>
</gene>
<dbReference type="EMBL" id="FOXH01000003">
    <property type="protein sequence ID" value="SFP44020.1"/>
    <property type="molecule type" value="Genomic_DNA"/>
</dbReference>
<keyword evidence="3" id="KW-1185">Reference proteome</keyword>
<name>A0A1I5QDH2_9BACT</name>
<organism evidence="2 3">
    <name type="scientific">Pseudarcicella hirudinis</name>
    <dbReference type="NCBI Taxonomy" id="1079859"/>
    <lineage>
        <taxon>Bacteria</taxon>
        <taxon>Pseudomonadati</taxon>
        <taxon>Bacteroidota</taxon>
        <taxon>Cytophagia</taxon>
        <taxon>Cytophagales</taxon>
        <taxon>Flectobacillaceae</taxon>
        <taxon>Pseudarcicella</taxon>
    </lineage>
</organism>
<dbReference type="InterPro" id="IPR011330">
    <property type="entry name" value="Glyco_hydro/deAcase_b/a-brl"/>
</dbReference>
<feature type="domain" description="NodB homology" evidence="1">
    <location>
        <begin position="39"/>
        <end position="111"/>
    </location>
</feature>
<dbReference type="STRING" id="1079859.SAMN04515674_103127"/>
<evidence type="ECO:0000259" key="1">
    <source>
        <dbReference type="Pfam" id="PF01522"/>
    </source>
</evidence>
<proteinExistence type="predicted"/>
<dbReference type="AlphaFoldDB" id="A0A1I5QDH2"/>
<dbReference type="GO" id="GO:0005975">
    <property type="term" value="P:carbohydrate metabolic process"/>
    <property type="evidence" value="ECO:0007669"/>
    <property type="project" value="InterPro"/>
</dbReference>
<dbReference type="Proteomes" id="UP000199306">
    <property type="component" value="Unassembled WGS sequence"/>
</dbReference>
<dbReference type="Gene3D" id="3.20.20.370">
    <property type="entry name" value="Glycoside hydrolase/deacetylase"/>
    <property type="match status" value="1"/>
</dbReference>
<dbReference type="OrthoDB" id="9806342at2"/>
<accession>A0A1I5QDH2</accession>
<sequence length="256" mass="29401">MNKILLTFDVEEFDAAIEYGNNISLEEQLEVSTKGLLALQKMLDRLQVTSTIFTTGVYAMHNQSLIKELSLKHEIASHGMYHGSMDPKVDLAGSRKVLEEITGQTITGFRMARMMPIEEEDILKAGYVYNSSLNPTYIPGRYNHLDKPMTPFFENGVLNIPASVSPTLRIPLFWLAFKNFPLPLFKMLSLNALQENGFLNIYFHPWEFTDLSAYKMPGYVKKFSKGLLLERLETYLSWLKDKGEFITMNEYAKIFQ</sequence>
<dbReference type="RefSeq" id="WP_092014032.1">
    <property type="nucleotide sequence ID" value="NZ_FOXH01000003.1"/>
</dbReference>
<reference evidence="2 3" key="1">
    <citation type="submission" date="2016-10" db="EMBL/GenBank/DDBJ databases">
        <authorList>
            <person name="de Groot N.N."/>
        </authorList>
    </citation>
    <scope>NUCLEOTIDE SEQUENCE [LARGE SCALE GENOMIC DNA]</scope>
    <source>
        <strain evidence="3">E92,LMG 26720,CCM 7988</strain>
    </source>
</reference>
<protein>
    <recommendedName>
        <fullName evidence="1">NodB homology domain-containing protein</fullName>
    </recommendedName>
</protein>